<evidence type="ECO:0000313" key="3">
    <source>
        <dbReference type="Proteomes" id="UP000054481"/>
    </source>
</evidence>
<dbReference type="AlphaFoldDB" id="A0A0F7ZX27"/>
<feature type="compositionally biased region" description="Polar residues" evidence="1">
    <location>
        <begin position="469"/>
        <end position="485"/>
    </location>
</feature>
<organism evidence="2 3">
    <name type="scientific">Hirsutella minnesotensis 3608</name>
    <dbReference type="NCBI Taxonomy" id="1043627"/>
    <lineage>
        <taxon>Eukaryota</taxon>
        <taxon>Fungi</taxon>
        <taxon>Dikarya</taxon>
        <taxon>Ascomycota</taxon>
        <taxon>Pezizomycotina</taxon>
        <taxon>Sordariomycetes</taxon>
        <taxon>Hypocreomycetidae</taxon>
        <taxon>Hypocreales</taxon>
        <taxon>Ophiocordycipitaceae</taxon>
        <taxon>Hirsutella</taxon>
    </lineage>
</organism>
<gene>
    <name evidence="2" type="ORF">HIM_10619</name>
</gene>
<feature type="compositionally biased region" description="Low complexity" evidence="1">
    <location>
        <begin position="232"/>
        <end position="246"/>
    </location>
</feature>
<feature type="compositionally biased region" description="Polar residues" evidence="1">
    <location>
        <begin position="417"/>
        <end position="432"/>
    </location>
</feature>
<dbReference type="OrthoDB" id="5151869at2759"/>
<reference evidence="2 3" key="1">
    <citation type="journal article" date="2014" name="Genome Biol. Evol.">
        <title>Comparative genomics and transcriptomics analyses reveal divergent lifestyle features of nematode endoparasitic fungus Hirsutella minnesotensis.</title>
        <authorList>
            <person name="Lai Y."/>
            <person name="Liu K."/>
            <person name="Zhang X."/>
            <person name="Zhang X."/>
            <person name="Li K."/>
            <person name="Wang N."/>
            <person name="Shu C."/>
            <person name="Wu Y."/>
            <person name="Wang C."/>
            <person name="Bushley K.E."/>
            <person name="Xiang M."/>
            <person name="Liu X."/>
        </authorList>
    </citation>
    <scope>NUCLEOTIDE SEQUENCE [LARGE SCALE GENOMIC DNA]</scope>
    <source>
        <strain evidence="2 3">3608</strain>
    </source>
</reference>
<dbReference type="EMBL" id="KQ030658">
    <property type="protein sequence ID" value="KJZ69992.1"/>
    <property type="molecule type" value="Genomic_DNA"/>
</dbReference>
<feature type="region of interest" description="Disordered" evidence="1">
    <location>
        <begin position="219"/>
        <end position="266"/>
    </location>
</feature>
<feature type="compositionally biased region" description="Basic and acidic residues" evidence="1">
    <location>
        <begin position="541"/>
        <end position="553"/>
    </location>
</feature>
<keyword evidence="3" id="KW-1185">Reference proteome</keyword>
<proteinExistence type="predicted"/>
<accession>A0A0F7ZX27</accession>
<evidence type="ECO:0000256" key="1">
    <source>
        <dbReference type="SAM" id="MobiDB-lite"/>
    </source>
</evidence>
<dbReference type="Proteomes" id="UP000054481">
    <property type="component" value="Unassembled WGS sequence"/>
</dbReference>
<evidence type="ECO:0000313" key="2">
    <source>
        <dbReference type="EMBL" id="KJZ69992.1"/>
    </source>
</evidence>
<name>A0A0F7ZX27_9HYPO</name>
<feature type="compositionally biased region" description="Basic and acidic residues" evidence="1">
    <location>
        <begin position="45"/>
        <end position="71"/>
    </location>
</feature>
<sequence length="587" mass="68159">MAPSTRARRHADMSSKAQLSSAADCGPAAPSNDMDNDNRRKTRHAGRDIDKAGVPQDHRQWTPEPEPHDAEEYTAWGRKHYGDDWNEQREMMLQERNFYDTGVDKYNDTVYLNRQKALRIVERTKEKGKLPQTKAKTWVELMAWARVHYGEVWWAQREALEQDEREKREAVDPNQRNRKSLKAAKRWLRLREIQRTRDEEMLAEGKTWHDIMAKPVESLDTLPPVGTGADVSLPSSSEHSDGSGYSTYPPTPSNARRQAIAGPQGPQDQWDWGWEFLEWDTVRCRLSETQYEERKVEVAARIRSWREDEECERRNRQELEEIYALKWTDQRQYYLKKEQRERRVRDLDLRLNGWTQEQIDAMDREKAAARKEYQNQLRMEPPKGFWGRPITQEERDEVAALLQKDRQDLARLVAQYETGSNHGPSATASRQLEASPPRRTKDTSRKVLGRRITKLAAQNQSDTRRCTRSRQPTPSAKTPTTSQRSAKYKRGPKVLDEPGLGTVQAQRIPRRSRRLAGQLPEFSTLLSDPPPRYETLQSSHLETHKTSSSDPRRGRLTRRPMTAKIAKPQGISKSRQDGAAGLKRRIK</sequence>
<protein>
    <submittedName>
        <fullName evidence="2">Uncharacterized protein</fullName>
    </submittedName>
</protein>
<feature type="region of interest" description="Disordered" evidence="1">
    <location>
        <begin position="1"/>
        <end position="71"/>
    </location>
</feature>
<feature type="region of interest" description="Disordered" evidence="1">
    <location>
        <begin position="417"/>
        <end position="587"/>
    </location>
</feature>